<dbReference type="PROSITE" id="PS00061">
    <property type="entry name" value="ADH_SHORT"/>
    <property type="match status" value="1"/>
</dbReference>
<dbReference type="EMBL" id="JWIT01000028">
    <property type="protein sequence ID" value="KJF70778.1"/>
    <property type="molecule type" value="Genomic_DNA"/>
</dbReference>
<dbReference type="Gene3D" id="3.40.50.720">
    <property type="entry name" value="NAD(P)-binding Rossmann-like Domain"/>
    <property type="match status" value="1"/>
</dbReference>
<reference evidence="3 4" key="1">
    <citation type="submission" date="2014-12" db="EMBL/GenBank/DDBJ databases">
        <authorList>
            <person name="Kuzmanovic N."/>
            <person name="Pulawska J."/>
            <person name="Obradovic A."/>
        </authorList>
    </citation>
    <scope>NUCLEOTIDE SEQUENCE [LARGE SCALE GENOMIC DNA]</scope>
    <source>
        <strain evidence="3 4">KFB 330</strain>
    </source>
</reference>
<comment type="similarity">
    <text evidence="1">Belongs to the short-chain dehydrogenases/reductases (SDR) family.</text>
</comment>
<name>A0ABR5D143_9HYPH</name>
<dbReference type="PRINTS" id="PR00080">
    <property type="entry name" value="SDRFAMILY"/>
</dbReference>
<dbReference type="InterPro" id="IPR002347">
    <property type="entry name" value="SDR_fam"/>
</dbReference>
<dbReference type="CDD" id="cd05233">
    <property type="entry name" value="SDR_c"/>
    <property type="match status" value="1"/>
</dbReference>
<dbReference type="PRINTS" id="PR00081">
    <property type="entry name" value="GDHRDH"/>
</dbReference>
<keyword evidence="4" id="KW-1185">Reference proteome</keyword>
<protein>
    <submittedName>
        <fullName evidence="3">3-oxoacyl-ACP reductase</fullName>
    </submittedName>
</protein>
<gene>
    <name evidence="3" type="ORF">RP75_25125</name>
</gene>
<feature type="domain" description="Ketoreductase" evidence="2">
    <location>
        <begin position="2"/>
        <end position="189"/>
    </location>
</feature>
<comment type="caution">
    <text evidence="3">The sequence shown here is derived from an EMBL/GenBank/DDBJ whole genome shotgun (WGS) entry which is preliminary data.</text>
</comment>
<evidence type="ECO:0000313" key="3">
    <source>
        <dbReference type="EMBL" id="KJF70778.1"/>
    </source>
</evidence>
<evidence type="ECO:0000256" key="1">
    <source>
        <dbReference type="ARBA" id="ARBA00006484"/>
    </source>
</evidence>
<evidence type="ECO:0000259" key="2">
    <source>
        <dbReference type="SMART" id="SM00822"/>
    </source>
</evidence>
<dbReference type="InterPro" id="IPR057326">
    <property type="entry name" value="KR_dom"/>
</dbReference>
<evidence type="ECO:0000313" key="4">
    <source>
        <dbReference type="Proteomes" id="UP000032564"/>
    </source>
</evidence>
<dbReference type="InterPro" id="IPR036291">
    <property type="entry name" value="NAD(P)-bd_dom_sf"/>
</dbReference>
<dbReference type="PANTHER" id="PTHR42760:SF40">
    <property type="entry name" value="3-OXOACYL-[ACYL-CARRIER-PROTEIN] REDUCTASE, CHLOROPLASTIC"/>
    <property type="match status" value="1"/>
</dbReference>
<dbReference type="PANTHER" id="PTHR42760">
    <property type="entry name" value="SHORT-CHAIN DEHYDROGENASES/REDUCTASES FAMILY MEMBER"/>
    <property type="match status" value="1"/>
</dbReference>
<proteinExistence type="inferred from homology"/>
<dbReference type="SMART" id="SM00822">
    <property type="entry name" value="PKS_KR"/>
    <property type="match status" value="1"/>
</dbReference>
<dbReference type="SUPFAM" id="SSF51735">
    <property type="entry name" value="NAD(P)-binding Rossmann-fold domains"/>
    <property type="match status" value="1"/>
</dbReference>
<dbReference type="Proteomes" id="UP000032564">
    <property type="component" value="Unassembled WGS sequence"/>
</dbReference>
<dbReference type="Pfam" id="PF13561">
    <property type="entry name" value="adh_short_C2"/>
    <property type="match status" value="1"/>
</dbReference>
<dbReference type="InterPro" id="IPR020904">
    <property type="entry name" value="Sc_DH/Rdtase_CS"/>
</dbReference>
<accession>A0ABR5D143</accession>
<sequence length="249" mass="25389">MRTVVITGGGTGIGRACAAHFAAEGNKVIITGRRKEVLEESAASLGVEAVAFDASDPFAVAAALEKLPTSVDVLINNAGGNTDLSHAALSTAISAPEPQGRLEEIASRWQANFEANVLSAVLVTEALAARLTDNARIITIGSIAGRTGGGGSYGAAKAAIEAWTADLARSLGSRGITANVVAPGLIESTEFFQGRLADERRARLVEATFTKRAGQPKDVVAAVAFLALPSAGHVTGQVIPVNGGAHLAR</sequence>
<organism evidence="3 4">
    <name type="scientific">Agrobacterium arsenijevicii</name>
    <dbReference type="NCBI Taxonomy" id="1585697"/>
    <lineage>
        <taxon>Bacteria</taxon>
        <taxon>Pseudomonadati</taxon>
        <taxon>Pseudomonadota</taxon>
        <taxon>Alphaproteobacteria</taxon>
        <taxon>Hyphomicrobiales</taxon>
        <taxon>Rhizobiaceae</taxon>
        <taxon>Rhizobium/Agrobacterium group</taxon>
        <taxon>Agrobacterium</taxon>
    </lineage>
</organism>